<dbReference type="OrthoDB" id="5983569at2759"/>
<dbReference type="AlphaFoldDB" id="A0A8J6AZ87"/>
<protein>
    <submittedName>
        <fullName evidence="1">Protein eyes shut</fullName>
    </submittedName>
</protein>
<evidence type="ECO:0000313" key="1">
    <source>
        <dbReference type="EMBL" id="KAG8524200.1"/>
    </source>
</evidence>
<proteinExistence type="predicted"/>
<gene>
    <name evidence="1" type="ORF">J0S82_008484</name>
</gene>
<evidence type="ECO:0000313" key="2">
    <source>
        <dbReference type="Proteomes" id="UP000700334"/>
    </source>
</evidence>
<reference evidence="1" key="1">
    <citation type="journal article" date="2021" name="Evol. Appl.">
        <title>The genome of the Pyrenean desman and the effects of bottlenecks and inbreeding on the genomic landscape of an endangered species.</title>
        <authorList>
            <person name="Escoda L."/>
            <person name="Castresana J."/>
        </authorList>
    </citation>
    <scope>NUCLEOTIDE SEQUENCE</scope>
    <source>
        <strain evidence="1">IBE-C5619</strain>
    </source>
</reference>
<organism evidence="1 2">
    <name type="scientific">Galemys pyrenaicus</name>
    <name type="common">Iberian desman</name>
    <name type="synonym">Pyrenean desman</name>
    <dbReference type="NCBI Taxonomy" id="202257"/>
    <lineage>
        <taxon>Eukaryota</taxon>
        <taxon>Metazoa</taxon>
        <taxon>Chordata</taxon>
        <taxon>Craniata</taxon>
        <taxon>Vertebrata</taxon>
        <taxon>Euteleostomi</taxon>
        <taxon>Mammalia</taxon>
        <taxon>Eutheria</taxon>
        <taxon>Laurasiatheria</taxon>
        <taxon>Eulipotyphla</taxon>
        <taxon>Talpidae</taxon>
        <taxon>Galemys</taxon>
    </lineage>
</organism>
<keyword evidence="2" id="KW-1185">Reference proteome</keyword>
<feature type="non-terminal residue" evidence="1">
    <location>
        <position position="100"/>
    </location>
</feature>
<name>A0A8J6AZ87_GALPY</name>
<accession>A0A8J6AZ87</accession>
<dbReference type="Proteomes" id="UP000700334">
    <property type="component" value="Unassembled WGS sequence"/>
</dbReference>
<dbReference type="EMBL" id="JAGFMF010011393">
    <property type="protein sequence ID" value="KAG8524200.1"/>
    <property type="molecule type" value="Genomic_DNA"/>
</dbReference>
<sequence length="100" mass="11272">MDINGDCWFGEINTKMNTSGNQVALQICPLQIQLGIILVISTEPSLQSPEINLMKALLSSQFRSGPAKFLTDDWSKAYSHHFEPPFSGKYCEELDAWSYK</sequence>
<comment type="caution">
    <text evidence="1">The sequence shown here is derived from an EMBL/GenBank/DDBJ whole genome shotgun (WGS) entry which is preliminary data.</text>
</comment>